<dbReference type="AlphaFoldDB" id="A0A9N9N6G5"/>
<organism evidence="2 3">
    <name type="scientific">Funneliformis mosseae</name>
    <name type="common">Endomycorrhizal fungus</name>
    <name type="synonym">Glomus mosseae</name>
    <dbReference type="NCBI Taxonomy" id="27381"/>
    <lineage>
        <taxon>Eukaryota</taxon>
        <taxon>Fungi</taxon>
        <taxon>Fungi incertae sedis</taxon>
        <taxon>Mucoromycota</taxon>
        <taxon>Glomeromycotina</taxon>
        <taxon>Glomeromycetes</taxon>
        <taxon>Glomerales</taxon>
        <taxon>Glomeraceae</taxon>
        <taxon>Funneliformis</taxon>
    </lineage>
</organism>
<evidence type="ECO:0000313" key="2">
    <source>
        <dbReference type="EMBL" id="CAG8706519.1"/>
    </source>
</evidence>
<feature type="non-terminal residue" evidence="2">
    <location>
        <position position="1"/>
    </location>
</feature>
<feature type="non-terminal residue" evidence="2">
    <location>
        <position position="61"/>
    </location>
</feature>
<evidence type="ECO:0000256" key="1">
    <source>
        <dbReference type="SAM" id="MobiDB-lite"/>
    </source>
</evidence>
<sequence>EPSLDRNHVTSALPIITDQTNATEDYEDMYFDDEFEHDFTPQSVKETNEELPKVPENVDDN</sequence>
<proteinExistence type="predicted"/>
<dbReference type="EMBL" id="CAJVPP010009706">
    <property type="protein sequence ID" value="CAG8706519.1"/>
    <property type="molecule type" value="Genomic_DNA"/>
</dbReference>
<evidence type="ECO:0000313" key="3">
    <source>
        <dbReference type="Proteomes" id="UP000789375"/>
    </source>
</evidence>
<accession>A0A9N9N6G5</accession>
<name>A0A9N9N6G5_FUNMO</name>
<comment type="caution">
    <text evidence="2">The sequence shown here is derived from an EMBL/GenBank/DDBJ whole genome shotgun (WGS) entry which is preliminary data.</text>
</comment>
<dbReference type="Proteomes" id="UP000789375">
    <property type="component" value="Unassembled WGS sequence"/>
</dbReference>
<feature type="region of interest" description="Disordered" evidence="1">
    <location>
        <begin position="40"/>
        <end position="61"/>
    </location>
</feature>
<protein>
    <submittedName>
        <fullName evidence="2">6798_t:CDS:1</fullName>
    </submittedName>
</protein>
<gene>
    <name evidence="2" type="ORF">FMOSSE_LOCUS14055</name>
</gene>
<keyword evidence="3" id="KW-1185">Reference proteome</keyword>
<reference evidence="2" key="1">
    <citation type="submission" date="2021-06" db="EMBL/GenBank/DDBJ databases">
        <authorList>
            <person name="Kallberg Y."/>
            <person name="Tangrot J."/>
            <person name="Rosling A."/>
        </authorList>
    </citation>
    <scope>NUCLEOTIDE SEQUENCE</scope>
    <source>
        <strain evidence="2">87-6 pot B 2015</strain>
    </source>
</reference>